<accession>A0A8S5R825</accession>
<reference evidence="1" key="1">
    <citation type="journal article" date="2021" name="Proc. Natl. Acad. Sci. U.S.A.">
        <title>A Catalog of Tens of Thousands of Viruses from Human Metagenomes Reveals Hidden Associations with Chronic Diseases.</title>
        <authorList>
            <person name="Tisza M.J."/>
            <person name="Buck C.B."/>
        </authorList>
    </citation>
    <scope>NUCLEOTIDE SEQUENCE</scope>
    <source>
        <strain evidence="1">Ct1Uu26</strain>
    </source>
</reference>
<evidence type="ECO:0000313" key="1">
    <source>
        <dbReference type="EMBL" id="DAE27519.1"/>
    </source>
</evidence>
<proteinExistence type="predicted"/>
<dbReference type="EMBL" id="BK015840">
    <property type="protein sequence ID" value="DAE27519.1"/>
    <property type="molecule type" value="Genomic_DNA"/>
</dbReference>
<organism evidence="1">
    <name type="scientific">virus sp. ct1Uu26</name>
    <dbReference type="NCBI Taxonomy" id="2826789"/>
    <lineage>
        <taxon>Viruses</taxon>
    </lineage>
</organism>
<name>A0A8S5R825_9VIRU</name>
<protein>
    <submittedName>
        <fullName evidence="1">Uncharacterized protein</fullName>
    </submittedName>
</protein>
<sequence length="42" mass="4737">MRYGASARVYCTLRSINKKNVCEGTSCVRGEMRIYNPGVSHK</sequence>